<dbReference type="VEuPathDB" id="PiroplasmaDB:BEWA_027020"/>
<dbReference type="RefSeq" id="XP_004829519.1">
    <property type="nucleotide sequence ID" value="XM_004829462.1"/>
</dbReference>
<dbReference type="GeneID" id="15805873"/>
<evidence type="ECO:0000313" key="2">
    <source>
        <dbReference type="Proteomes" id="UP000031512"/>
    </source>
</evidence>
<sequence length="227" mass="26496">MDLSNPNPELFEVEGEREGEGIYSGAINPFDEYCVTRIKYGDEILWVSRDDWECTHAEIYTTKDKVLIMAQFQRGGEIECEAVIRRQEDGSWEEVDIAESSRLILEIMVETEMLRTMVRRKHRGMLYDPLNYFTDFGQTSDLERIDPKELKRPYRLEEMEKIRAEKVNMLGTFKIVKRDLLEFIRQMGVMTFMLTVDGISQLGSIVLYGYNTVVDSVAAITRIIRRP</sequence>
<keyword evidence="2" id="KW-1185">Reference proteome</keyword>
<dbReference type="AlphaFoldDB" id="L0AX78"/>
<protein>
    <submittedName>
        <fullName evidence="1">Uncharacterized protein</fullName>
    </submittedName>
</protein>
<reference evidence="1 2" key="1">
    <citation type="journal article" date="2012" name="BMC Genomics">
        <title>Comparative genomic analysis and phylogenetic position of Theileria equi.</title>
        <authorList>
            <person name="Kappmeyer L.S."/>
            <person name="Thiagarajan M."/>
            <person name="Herndon D.R."/>
            <person name="Ramsay J.D."/>
            <person name="Caler E."/>
            <person name="Djikeng A."/>
            <person name="Gillespie J.J."/>
            <person name="Lau A.O."/>
            <person name="Roalson E.H."/>
            <person name="Silva J.C."/>
            <person name="Silva M.G."/>
            <person name="Suarez C.E."/>
            <person name="Ueti M.W."/>
            <person name="Nene V.M."/>
            <person name="Mealey R.H."/>
            <person name="Knowles D.P."/>
            <person name="Brayton K.A."/>
        </authorList>
    </citation>
    <scope>NUCLEOTIDE SEQUENCE [LARGE SCALE GENOMIC DNA]</scope>
    <source>
        <strain evidence="1 2">WA</strain>
    </source>
</reference>
<accession>L0AX78</accession>
<gene>
    <name evidence="1" type="ORF">BEWA_027020</name>
</gene>
<dbReference type="KEGG" id="beq:BEWA_027020"/>
<dbReference type="Proteomes" id="UP000031512">
    <property type="component" value="Chromosome 1"/>
</dbReference>
<name>L0AX78_THEEQ</name>
<evidence type="ECO:0000313" key="1">
    <source>
        <dbReference type="EMBL" id="AFZ79853.1"/>
    </source>
</evidence>
<dbReference type="EMBL" id="CP001669">
    <property type="protein sequence ID" value="AFZ79853.1"/>
    <property type="molecule type" value="Genomic_DNA"/>
</dbReference>
<proteinExistence type="predicted"/>
<organism evidence="1 2">
    <name type="scientific">Theileria equi strain WA</name>
    <dbReference type="NCBI Taxonomy" id="1537102"/>
    <lineage>
        <taxon>Eukaryota</taxon>
        <taxon>Sar</taxon>
        <taxon>Alveolata</taxon>
        <taxon>Apicomplexa</taxon>
        <taxon>Aconoidasida</taxon>
        <taxon>Piroplasmida</taxon>
        <taxon>Theileriidae</taxon>
        <taxon>Theileria</taxon>
    </lineage>
</organism>